<feature type="compositionally biased region" description="Polar residues" evidence="6">
    <location>
        <begin position="61"/>
        <end position="88"/>
    </location>
</feature>
<dbReference type="Pfam" id="PF00250">
    <property type="entry name" value="Forkhead"/>
    <property type="match status" value="1"/>
</dbReference>
<dbReference type="InterPro" id="IPR036388">
    <property type="entry name" value="WH-like_DNA-bd_sf"/>
</dbReference>
<proteinExistence type="predicted"/>
<keyword evidence="9" id="KW-1185">Reference proteome</keyword>
<accession>A0A2T3AGB7</accession>
<dbReference type="EMBL" id="KZ678393">
    <property type="protein sequence ID" value="PSR97244.1"/>
    <property type="molecule type" value="Genomic_DNA"/>
</dbReference>
<dbReference type="OrthoDB" id="5954824at2759"/>
<keyword evidence="1" id="KW-0805">Transcription regulation</keyword>
<protein>
    <recommendedName>
        <fullName evidence="7">Fork-head domain-containing protein</fullName>
    </recommendedName>
</protein>
<evidence type="ECO:0000256" key="6">
    <source>
        <dbReference type="SAM" id="MobiDB-lite"/>
    </source>
</evidence>
<evidence type="ECO:0000256" key="1">
    <source>
        <dbReference type="ARBA" id="ARBA00023015"/>
    </source>
</evidence>
<reference evidence="8 9" key="1">
    <citation type="journal article" date="2018" name="Mycol. Prog.">
        <title>Coniella lustricola, a new species from submerged detritus.</title>
        <authorList>
            <person name="Raudabaugh D.B."/>
            <person name="Iturriaga T."/>
            <person name="Carver A."/>
            <person name="Mondo S."/>
            <person name="Pangilinan J."/>
            <person name="Lipzen A."/>
            <person name="He G."/>
            <person name="Amirebrahimi M."/>
            <person name="Grigoriev I.V."/>
            <person name="Miller A.N."/>
        </authorList>
    </citation>
    <scope>NUCLEOTIDE SEQUENCE [LARGE SCALE GENOMIC DNA]</scope>
    <source>
        <strain evidence="8 9">B22-T-1</strain>
    </source>
</reference>
<feature type="region of interest" description="Disordered" evidence="6">
    <location>
        <begin position="25"/>
        <end position="88"/>
    </location>
</feature>
<feature type="compositionally biased region" description="Low complexity" evidence="6">
    <location>
        <begin position="599"/>
        <end position="609"/>
    </location>
</feature>
<dbReference type="GO" id="GO:0005634">
    <property type="term" value="C:nucleus"/>
    <property type="evidence" value="ECO:0007669"/>
    <property type="project" value="UniProtKB-SubCell"/>
</dbReference>
<dbReference type="InterPro" id="IPR045912">
    <property type="entry name" value="FOXJ2/3-like"/>
</dbReference>
<organism evidence="8 9">
    <name type="scientific">Coniella lustricola</name>
    <dbReference type="NCBI Taxonomy" id="2025994"/>
    <lineage>
        <taxon>Eukaryota</taxon>
        <taxon>Fungi</taxon>
        <taxon>Dikarya</taxon>
        <taxon>Ascomycota</taxon>
        <taxon>Pezizomycotina</taxon>
        <taxon>Sordariomycetes</taxon>
        <taxon>Sordariomycetidae</taxon>
        <taxon>Diaporthales</taxon>
        <taxon>Schizoparmaceae</taxon>
        <taxon>Coniella</taxon>
    </lineage>
</organism>
<dbReference type="GO" id="GO:0000981">
    <property type="term" value="F:DNA-binding transcription factor activity, RNA polymerase II-specific"/>
    <property type="evidence" value="ECO:0007669"/>
    <property type="project" value="TreeGrafter"/>
</dbReference>
<feature type="compositionally biased region" description="Polar residues" evidence="6">
    <location>
        <begin position="38"/>
        <end position="54"/>
    </location>
</feature>
<dbReference type="SMART" id="SM00339">
    <property type="entry name" value="FH"/>
    <property type="match status" value="1"/>
</dbReference>
<dbReference type="Gene3D" id="1.10.10.10">
    <property type="entry name" value="Winged helix-like DNA-binding domain superfamily/Winged helix DNA-binding domain"/>
    <property type="match status" value="1"/>
</dbReference>
<gene>
    <name evidence="8" type="ORF">BD289DRAFT_112716</name>
</gene>
<dbReference type="Proteomes" id="UP000241462">
    <property type="component" value="Unassembled WGS sequence"/>
</dbReference>
<feature type="region of interest" description="Disordered" evidence="6">
    <location>
        <begin position="537"/>
        <end position="609"/>
    </location>
</feature>
<keyword evidence="3" id="KW-0804">Transcription</keyword>
<dbReference type="InterPro" id="IPR001766">
    <property type="entry name" value="Fork_head_dom"/>
</dbReference>
<evidence type="ECO:0000313" key="9">
    <source>
        <dbReference type="Proteomes" id="UP000241462"/>
    </source>
</evidence>
<feature type="DNA-binding region" description="Fork-head" evidence="5">
    <location>
        <begin position="432"/>
        <end position="546"/>
    </location>
</feature>
<evidence type="ECO:0000259" key="7">
    <source>
        <dbReference type="PROSITE" id="PS50039"/>
    </source>
</evidence>
<evidence type="ECO:0000256" key="3">
    <source>
        <dbReference type="ARBA" id="ARBA00023163"/>
    </source>
</evidence>
<dbReference type="GO" id="GO:0000978">
    <property type="term" value="F:RNA polymerase II cis-regulatory region sequence-specific DNA binding"/>
    <property type="evidence" value="ECO:0007669"/>
    <property type="project" value="TreeGrafter"/>
</dbReference>
<dbReference type="PROSITE" id="PS50039">
    <property type="entry name" value="FORK_HEAD_3"/>
    <property type="match status" value="1"/>
</dbReference>
<feature type="domain" description="Fork-head" evidence="7">
    <location>
        <begin position="432"/>
        <end position="546"/>
    </location>
</feature>
<dbReference type="InParanoid" id="A0A2T3AGB7"/>
<evidence type="ECO:0000256" key="2">
    <source>
        <dbReference type="ARBA" id="ARBA00023125"/>
    </source>
</evidence>
<dbReference type="SUPFAM" id="SSF46785">
    <property type="entry name" value="Winged helix' DNA-binding domain"/>
    <property type="match status" value="1"/>
</dbReference>
<comment type="subcellular location">
    <subcellularLocation>
        <location evidence="5">Nucleus</location>
    </subcellularLocation>
</comment>
<feature type="compositionally biased region" description="Basic residues" evidence="6">
    <location>
        <begin position="580"/>
        <end position="596"/>
    </location>
</feature>
<dbReference type="PANTHER" id="PTHR46078:SF2">
    <property type="entry name" value="FORK-HEAD DOMAIN-CONTAINING PROTEIN"/>
    <property type="match status" value="1"/>
</dbReference>
<dbReference type="PANTHER" id="PTHR46078">
    <property type="entry name" value="FORKHEAD BOX PROTEIN J2 FAMILY MEMBER"/>
    <property type="match status" value="1"/>
</dbReference>
<dbReference type="AlphaFoldDB" id="A0A2T3AGB7"/>
<name>A0A2T3AGB7_9PEZI</name>
<evidence type="ECO:0000313" key="8">
    <source>
        <dbReference type="EMBL" id="PSR97244.1"/>
    </source>
</evidence>
<dbReference type="InterPro" id="IPR036390">
    <property type="entry name" value="WH_DNA-bd_sf"/>
</dbReference>
<keyword evidence="2 5" id="KW-0238">DNA-binding</keyword>
<sequence>MRLDAQLSSTSDFLWTPVETSMALGSQDRVARHPTPLPQSYSMMSPGRHQSLTIQEHPKPETQSQQWHSPCTTQAGSPTSIPGSNHESNTNVEAAIAYSGSMASALPETTHEIATRATEANGPNLAQVTRSSLCKTGGTLEDTSESGISMFIENQVALDTEQAQWSRADPYSSDGEILQNVLETIWSIGQCPWVAVPNRYETYTPSLKFDTVSDGRSPSTPGQAQEIMDDLDLSEPSLPQWRPETDVQDMAQQGLPWKMAHGREFAVTAAAAAAAAAATTTTTTVAEEVEFIKNSPASDSFLSQIEEMQTRPTQSMQDTDMIESSGYPDIVTTGCQFPFVPLAPPAVAADTLSIAIPSSSPTALAFAYLSDLEPSPQLAANLLSTVQDDSVPLSEAGFDRADFATCANELWCPDDMHDGSAASNQQSSPGGRLDEPYARLIHKAFLSRPNRAMSLQEIYQWFRDNTDKAKGEGKGWMNSIRHNLSMNLAFSKRNAKAAIRDEDGSLSFDVAADTRKSTEWYLEPIFYGGVESTTRYRRGNSANRSRGAAGRSKGARHGSANRGCGSGGRETQSSKARGIAGRKGRHVTTLKRRKHTEQRQQQHTRTMTAATRNSCRSLRLTGHDRDLVRYADFPEPAGDVYPAQFSAQQYQHHSQPFLPVSSALTTSEVSGNNAVVEGLPWGSLDTNYMSTCVPDGTSAAAGVWISNNAHTTTTTTTTTTNTIATDTRAKPSQTQSDVGNDHIEPITPPPGSMLLAPHGSVDLPWESKHRQCLNSDMYIPLNYQAHDPSMNDGMWSGEPPAHAYDAAAAAAAAPRGHDRPESYSSVINVTNLYEQVPGVLAPYMVANEEDILLADDAVPLHGWDQHY</sequence>
<evidence type="ECO:0000256" key="4">
    <source>
        <dbReference type="ARBA" id="ARBA00023242"/>
    </source>
</evidence>
<evidence type="ECO:0000256" key="5">
    <source>
        <dbReference type="PROSITE-ProRule" id="PRU00089"/>
    </source>
</evidence>
<dbReference type="STRING" id="2025994.A0A2T3AGB7"/>
<keyword evidence="4 5" id="KW-0539">Nucleus</keyword>